<dbReference type="SUPFAM" id="SSF53850">
    <property type="entry name" value="Periplasmic binding protein-like II"/>
    <property type="match status" value="1"/>
</dbReference>
<dbReference type="EMBL" id="LR743508">
    <property type="protein sequence ID" value="CAA2109660.1"/>
    <property type="molecule type" value="Genomic_DNA"/>
</dbReference>
<name>A0A679JTI5_VARPD</name>
<dbReference type="RefSeq" id="WP_339093608.1">
    <property type="nucleotide sequence ID" value="NZ_LR743508.1"/>
</dbReference>
<proteinExistence type="inferred from homology"/>
<protein>
    <recommendedName>
        <fullName evidence="4">Solute-binding protein family 3/N-terminal domain-containing protein</fullName>
    </recommendedName>
</protein>
<sequence length="364" mass="39156">MPHLHPWRAGRALTDRSPDTSFWSGWSWRLRTNARLGALAWVLATASVAPQHAAAAEPLLLRVGALRLASAGPLFVAQHERYFEDEGLSVQIRYFDAAQPIALAVTAGDVDLGVTAMTAGFFNIAGKGTLKVIAGQAAIVKGRPGDVLMASNNAYERGMRRAADLPGRSIAITQTGSSFHYELGLFADAERFDIQRITLRPLQSMSNMVAALKTGQVDGAIVSPQAAAELTANHEAKAIAQVADAGNYRFGALFASARVLQEQRASVARFVKAYRRGAALYNDAFFGSGARRKEVALMIGQHILPSEPASDRVADLVGKGAYYVEAGAPLDPDDVQRQVNWYRARGFIDDAVAAGQIMDLSFSR</sequence>
<dbReference type="SMART" id="SM00062">
    <property type="entry name" value="PBPb"/>
    <property type="match status" value="1"/>
</dbReference>
<keyword evidence="3" id="KW-0732">Signal</keyword>
<evidence type="ECO:0000259" key="4">
    <source>
        <dbReference type="SMART" id="SM00062"/>
    </source>
</evidence>
<dbReference type="GO" id="GO:0042597">
    <property type="term" value="C:periplasmic space"/>
    <property type="evidence" value="ECO:0007669"/>
    <property type="project" value="UniProtKB-SubCell"/>
</dbReference>
<dbReference type="Pfam" id="PF09084">
    <property type="entry name" value="NMT1"/>
    <property type="match status" value="1"/>
</dbReference>
<dbReference type="InterPro" id="IPR001638">
    <property type="entry name" value="Solute-binding_3/MltF_N"/>
</dbReference>
<evidence type="ECO:0000313" key="5">
    <source>
        <dbReference type="EMBL" id="CAA2109660.1"/>
    </source>
</evidence>
<accession>A0A679JTI5</accession>
<dbReference type="PANTHER" id="PTHR30024:SF47">
    <property type="entry name" value="TAURINE-BINDING PERIPLASMIC PROTEIN"/>
    <property type="match status" value="1"/>
</dbReference>
<evidence type="ECO:0000256" key="2">
    <source>
        <dbReference type="ARBA" id="ARBA00010742"/>
    </source>
</evidence>
<organism evidence="5">
    <name type="scientific">Variovorax paradoxus</name>
    <dbReference type="NCBI Taxonomy" id="34073"/>
    <lineage>
        <taxon>Bacteria</taxon>
        <taxon>Pseudomonadati</taxon>
        <taxon>Pseudomonadota</taxon>
        <taxon>Betaproteobacteria</taxon>
        <taxon>Burkholderiales</taxon>
        <taxon>Comamonadaceae</taxon>
        <taxon>Variovorax</taxon>
    </lineage>
</organism>
<dbReference type="InterPro" id="IPR015168">
    <property type="entry name" value="SsuA/THI5"/>
</dbReference>
<dbReference type="AlphaFoldDB" id="A0A679JTI5"/>
<evidence type="ECO:0000256" key="1">
    <source>
        <dbReference type="ARBA" id="ARBA00004418"/>
    </source>
</evidence>
<feature type="domain" description="Solute-binding protein family 3/N-terminal" evidence="4">
    <location>
        <begin position="60"/>
        <end position="289"/>
    </location>
</feature>
<dbReference type="GO" id="GO:0042918">
    <property type="term" value="P:alkanesulfonate transmembrane transport"/>
    <property type="evidence" value="ECO:0007669"/>
    <property type="project" value="TreeGrafter"/>
</dbReference>
<gene>
    <name evidence="5" type="ORF">VVAX_05931</name>
</gene>
<dbReference type="Gene3D" id="3.40.190.10">
    <property type="entry name" value="Periplasmic binding protein-like II"/>
    <property type="match status" value="2"/>
</dbReference>
<dbReference type="PANTHER" id="PTHR30024">
    <property type="entry name" value="ALIPHATIC SULFONATES-BINDING PROTEIN-RELATED"/>
    <property type="match status" value="1"/>
</dbReference>
<reference evidence="5" key="1">
    <citation type="submission" date="2019-12" db="EMBL/GenBank/DDBJ databases">
        <authorList>
            <person name="Cremers G."/>
        </authorList>
    </citation>
    <scope>NUCLEOTIDE SEQUENCE</scope>
    <source>
        <strain evidence="5">Vvax</strain>
    </source>
</reference>
<evidence type="ECO:0000256" key="3">
    <source>
        <dbReference type="ARBA" id="ARBA00022729"/>
    </source>
</evidence>
<comment type="subcellular location">
    <subcellularLocation>
        <location evidence="1">Periplasm</location>
    </subcellularLocation>
</comment>
<comment type="similarity">
    <text evidence="2">Belongs to the bacterial solute-binding protein SsuA/TauA family.</text>
</comment>